<evidence type="ECO:0000256" key="4">
    <source>
        <dbReference type="ARBA" id="ARBA00023054"/>
    </source>
</evidence>
<name>A0A1A9URT2_GLOAU</name>
<accession>A0A1A9URT2</accession>
<dbReference type="STRING" id="7395.A0A1A9URT2"/>
<feature type="compositionally biased region" description="Polar residues" evidence="6">
    <location>
        <begin position="437"/>
        <end position="448"/>
    </location>
</feature>
<dbReference type="Proteomes" id="UP000078200">
    <property type="component" value="Unassembled WGS sequence"/>
</dbReference>
<comment type="subcellular location">
    <subcellularLocation>
        <location evidence="1">Cytoplasm</location>
        <location evidence="1">Cytoskeleton</location>
    </subcellularLocation>
</comment>
<keyword evidence="8" id="KW-1185">Reference proteome</keyword>
<dbReference type="InterPro" id="IPR008604">
    <property type="entry name" value="MAP7_fam"/>
</dbReference>
<dbReference type="GO" id="GO:0015630">
    <property type="term" value="C:microtubule cytoskeleton"/>
    <property type="evidence" value="ECO:0007669"/>
    <property type="project" value="InterPro"/>
</dbReference>
<feature type="compositionally biased region" description="Basic and acidic residues" evidence="6">
    <location>
        <begin position="1091"/>
        <end position="1104"/>
    </location>
</feature>
<keyword evidence="4" id="KW-0175">Coiled coil</keyword>
<keyword evidence="3" id="KW-0963">Cytoplasm</keyword>
<feature type="compositionally biased region" description="Basic and acidic residues" evidence="6">
    <location>
        <begin position="563"/>
        <end position="575"/>
    </location>
</feature>
<feature type="compositionally biased region" description="Basic and acidic residues" evidence="6">
    <location>
        <begin position="534"/>
        <end position="546"/>
    </location>
</feature>
<feature type="region of interest" description="Disordered" evidence="6">
    <location>
        <begin position="430"/>
        <end position="864"/>
    </location>
</feature>
<dbReference type="PANTHER" id="PTHR15073:SF18">
    <property type="entry name" value="ENSCONSIN, ISOFORM F"/>
    <property type="match status" value="1"/>
</dbReference>
<evidence type="ECO:0000256" key="6">
    <source>
        <dbReference type="SAM" id="MobiDB-lite"/>
    </source>
</evidence>
<comment type="similarity">
    <text evidence="2">Belongs to the MAP7 family.</text>
</comment>
<feature type="compositionally biased region" description="Polar residues" evidence="6">
    <location>
        <begin position="576"/>
        <end position="591"/>
    </location>
</feature>
<evidence type="ECO:0000256" key="5">
    <source>
        <dbReference type="ARBA" id="ARBA00023212"/>
    </source>
</evidence>
<dbReference type="EnsemblMetazoa" id="GAUT013263-RA">
    <property type="protein sequence ID" value="GAUT013263-PA"/>
    <property type="gene ID" value="GAUT013263"/>
</dbReference>
<dbReference type="PANTHER" id="PTHR15073">
    <property type="entry name" value="MICROTUBULE-ASSOCIATED PROTEIN"/>
    <property type="match status" value="1"/>
</dbReference>
<feature type="region of interest" description="Disordered" evidence="6">
    <location>
        <begin position="388"/>
        <end position="408"/>
    </location>
</feature>
<feature type="compositionally biased region" description="Basic and acidic residues" evidence="6">
    <location>
        <begin position="594"/>
        <end position="611"/>
    </location>
</feature>
<organism evidence="7 8">
    <name type="scientific">Glossina austeni</name>
    <name type="common">Savannah tsetse fly</name>
    <dbReference type="NCBI Taxonomy" id="7395"/>
    <lineage>
        <taxon>Eukaryota</taxon>
        <taxon>Metazoa</taxon>
        <taxon>Ecdysozoa</taxon>
        <taxon>Arthropoda</taxon>
        <taxon>Hexapoda</taxon>
        <taxon>Insecta</taxon>
        <taxon>Pterygota</taxon>
        <taxon>Neoptera</taxon>
        <taxon>Endopterygota</taxon>
        <taxon>Diptera</taxon>
        <taxon>Brachycera</taxon>
        <taxon>Muscomorpha</taxon>
        <taxon>Hippoboscoidea</taxon>
        <taxon>Glossinidae</taxon>
        <taxon>Glossina</taxon>
    </lineage>
</organism>
<keyword evidence="5" id="KW-0206">Cytoskeleton</keyword>
<feature type="compositionally biased region" description="Basic and acidic residues" evidence="6">
    <location>
        <begin position="21"/>
        <end position="82"/>
    </location>
</feature>
<evidence type="ECO:0000313" key="7">
    <source>
        <dbReference type="EnsemblMetazoa" id="GAUT013263-PA"/>
    </source>
</evidence>
<evidence type="ECO:0008006" key="9">
    <source>
        <dbReference type="Google" id="ProtNLM"/>
    </source>
</evidence>
<feature type="region of interest" description="Disordered" evidence="6">
    <location>
        <begin position="290"/>
        <end position="330"/>
    </location>
</feature>
<feature type="compositionally biased region" description="Basic and acidic residues" evidence="6">
    <location>
        <begin position="650"/>
        <end position="671"/>
    </location>
</feature>
<sequence>MASLGGEQKMSSNSPAGDVTKQPESREGSVERNAAAKERDDKLKVARERQNEERQRKIEELKAQAEAAQRYREQKEEERRRRIEEIRHRDSEKRLQVEERKKAIMEAEKERREYILRKNQERESRLELKKRERNSYGYAFGSSTPRLLEPADFGMVSPSTFWGQRRSTSISNVAGASLSRRSSERELNDSGTKKRATSASGTERHDEDNVDTSHIVFRSVARRKTDLMPTIPSPRDGHYGSRSSLSTPRTPGRAYSMNRLDQLAQPIRRNGEHIRAILERERREQMEMLDETESISSGHQRSAAAKKTGRGANSSISRSMTHLAGGGAQQRPKYNLGGGISTSFLPLGSGSRVACKSMIHLGNAWSTSTSPRSNLGLQTAATKKYLQSSLASPTSNTTKRGQLHFSTTNPYRYDTDSLLLMNSPSLLLNPGSRSGNVTPGGQLTSRPGSSMSTSTTMSTSGFITRRSMPTTRKPRPSSIAGTGVSLEEINKLKKESKPPMKTITPSTSAQTTPKRSTNMMSTSLIVTSSSRLSSAEKKTPNKRDSATPKATTPKPLSTTSSTDRLHKINREKPKDLTTSMTRSAIMSTPANKTVPKDNKEPLTKSKEEKEALNQVKTEVLSNNHNTDTIKSSAQKNGAKERKMSGATAQEEEKTDQGTEKESDIIVREKPKSHNSSKEGSLVREFGGGDSHDSMTASMIAKSKITTEEEAKAALAERRRWAREEAEKQAELERQRLEAERLAEIKRQEEETERQRQFEEEATRLAEEQREAEEERLRQAIEEAKHREEEEKRKREEDEKQRLEREETEKKAKEEAEKQRLVVAERLKREEKEREERRKRVEAIMSRTRRSGNNSTPSSTPSKENNNIMKTAVVAPNAATITPQENEEQLTTIHNTTSATTITSISVNSDSNSTSGSSSATATTPTAINNTVALPVMPASTEQNADEIKSQFEPQNSQAMYEQSVIDKENSLINSFSNLIIDENAKNIHQQPQQQQQQRIHHQFVVEEKNAKKLVELQNNETKNILTTNAVANGNGHHIDSINNKNEIDLIQNVVPTANQLINLSLDTQDNVNFNNNNSLLTTTTTALVTADSHENKEKTREKTKILNNSINN</sequence>
<reference evidence="7" key="1">
    <citation type="submission" date="2020-05" db="UniProtKB">
        <authorList>
            <consortium name="EnsemblMetazoa"/>
        </authorList>
    </citation>
    <scope>IDENTIFICATION</scope>
    <source>
        <strain evidence="7">TTRI</strain>
    </source>
</reference>
<feature type="compositionally biased region" description="Basic and acidic residues" evidence="6">
    <location>
        <begin position="181"/>
        <end position="192"/>
    </location>
</feature>
<dbReference type="GO" id="GO:0000226">
    <property type="term" value="P:microtubule cytoskeleton organization"/>
    <property type="evidence" value="ECO:0007669"/>
    <property type="project" value="InterPro"/>
</dbReference>
<feature type="compositionally biased region" description="Polar residues" evidence="6">
    <location>
        <begin position="311"/>
        <end position="320"/>
    </location>
</feature>
<evidence type="ECO:0000313" key="8">
    <source>
        <dbReference type="Proteomes" id="UP000078200"/>
    </source>
</evidence>
<feature type="compositionally biased region" description="Polar residues" evidence="6">
    <location>
        <begin position="503"/>
        <end position="520"/>
    </location>
</feature>
<feature type="compositionally biased region" description="Polar residues" evidence="6">
    <location>
        <begin position="614"/>
        <end position="635"/>
    </location>
</feature>
<proteinExistence type="inferred from homology"/>
<dbReference type="Pfam" id="PF05672">
    <property type="entry name" value="MAP7"/>
    <property type="match status" value="1"/>
</dbReference>
<dbReference type="InterPro" id="IPR051483">
    <property type="entry name" value="MAP7_domain-containing"/>
</dbReference>
<dbReference type="AlphaFoldDB" id="A0A1A9URT2"/>
<evidence type="ECO:0000256" key="1">
    <source>
        <dbReference type="ARBA" id="ARBA00004245"/>
    </source>
</evidence>
<feature type="compositionally biased region" description="Low complexity" evidence="6">
    <location>
        <begin position="547"/>
        <end position="562"/>
    </location>
</feature>
<dbReference type="VEuPathDB" id="VectorBase:GAUT013263"/>
<feature type="compositionally biased region" description="Basic and acidic residues" evidence="6">
    <location>
        <begin position="488"/>
        <end position="498"/>
    </location>
</feature>
<evidence type="ECO:0000256" key="2">
    <source>
        <dbReference type="ARBA" id="ARBA00007525"/>
    </source>
</evidence>
<feature type="compositionally biased region" description="Low complexity" evidence="6">
    <location>
        <begin position="521"/>
        <end position="533"/>
    </location>
</feature>
<feature type="compositionally biased region" description="Basic and acidic residues" evidence="6">
    <location>
        <begin position="704"/>
        <end position="841"/>
    </location>
</feature>
<protein>
    <recommendedName>
        <fullName evidence="9">MAP7 domain-containing protein</fullName>
    </recommendedName>
</protein>
<feature type="region of interest" description="Disordered" evidence="6">
    <location>
        <begin position="1"/>
        <end position="82"/>
    </location>
</feature>
<feature type="region of interest" description="Disordered" evidence="6">
    <location>
        <begin position="171"/>
        <end position="254"/>
    </location>
</feature>
<feature type="compositionally biased region" description="Low complexity" evidence="6">
    <location>
        <begin position="449"/>
        <end position="460"/>
    </location>
</feature>
<feature type="region of interest" description="Disordered" evidence="6">
    <location>
        <begin position="906"/>
        <end position="925"/>
    </location>
</feature>
<feature type="region of interest" description="Disordered" evidence="6">
    <location>
        <begin position="1091"/>
        <end position="1112"/>
    </location>
</feature>
<feature type="compositionally biased region" description="Low complexity" evidence="6">
    <location>
        <begin position="850"/>
        <end position="864"/>
    </location>
</feature>
<evidence type="ECO:0000256" key="3">
    <source>
        <dbReference type="ARBA" id="ARBA00022490"/>
    </source>
</evidence>